<evidence type="ECO:0000313" key="2">
    <source>
        <dbReference type="EMBL" id="MCU6796670.1"/>
    </source>
</evidence>
<evidence type="ECO:0000259" key="1">
    <source>
        <dbReference type="Pfam" id="PF12773"/>
    </source>
</evidence>
<proteinExistence type="predicted"/>
<comment type="caution">
    <text evidence="2">The sequence shown here is derived from an EMBL/GenBank/DDBJ whole genome shotgun (WGS) entry which is preliminary data.</text>
</comment>
<dbReference type="InterPro" id="IPR025874">
    <property type="entry name" value="DZR"/>
</dbReference>
<dbReference type="EMBL" id="JAOQIO010000107">
    <property type="protein sequence ID" value="MCU6796670.1"/>
    <property type="molecule type" value="Genomic_DNA"/>
</dbReference>
<dbReference type="Pfam" id="PF12773">
    <property type="entry name" value="DZR"/>
    <property type="match status" value="1"/>
</dbReference>
<evidence type="ECO:0000313" key="3">
    <source>
        <dbReference type="Proteomes" id="UP001652445"/>
    </source>
</evidence>
<reference evidence="2 3" key="1">
    <citation type="submission" date="2022-09" db="EMBL/GenBank/DDBJ databases">
        <authorList>
            <person name="Han X.L."/>
            <person name="Wang Q."/>
            <person name="Lu T."/>
        </authorList>
    </citation>
    <scope>NUCLEOTIDE SEQUENCE [LARGE SCALE GENOMIC DNA]</scope>
    <source>
        <strain evidence="2 3">WQ 127069</strain>
    </source>
</reference>
<dbReference type="Proteomes" id="UP001652445">
    <property type="component" value="Unassembled WGS sequence"/>
</dbReference>
<protein>
    <submittedName>
        <fullName evidence="2">Zinc ribbon domain-containing protein</fullName>
    </submittedName>
</protein>
<dbReference type="RefSeq" id="WP_262687511.1">
    <property type="nucleotide sequence ID" value="NZ_JAOQIO010000107.1"/>
</dbReference>
<accession>A0ABT2UPT5</accession>
<organism evidence="2 3">
    <name type="scientific">Paenibacillus baimaensis</name>
    <dbReference type="NCBI Taxonomy" id="2982185"/>
    <lineage>
        <taxon>Bacteria</taxon>
        <taxon>Bacillati</taxon>
        <taxon>Bacillota</taxon>
        <taxon>Bacilli</taxon>
        <taxon>Bacillales</taxon>
        <taxon>Paenibacillaceae</taxon>
        <taxon>Paenibacillus</taxon>
    </lineage>
</organism>
<name>A0ABT2UPT5_9BACL</name>
<feature type="domain" description="DZANK-type" evidence="1">
    <location>
        <begin position="96"/>
        <end position="150"/>
    </location>
</feature>
<gene>
    <name evidence="2" type="ORF">OB236_31545</name>
</gene>
<keyword evidence="3" id="KW-1185">Reference proteome</keyword>
<sequence>MSFFDRMKQGASGAAKKAQQTVETTKLRTQITAKEKEQEKTSKLIGEAVYKAYTAGNWKQADKEVTAHCQHISALRQEIQSIELKIKQARHMKECRCGKVVASEVKFCPACGYSFTSSYDEKASAAEIRLICQGCRTANDADTKFCSHCGLTM</sequence>